<reference evidence="3" key="1">
    <citation type="submission" date="2017-09" db="EMBL/GenBank/DDBJ databases">
        <title>Depth-based differentiation of microbial function through sediment-hosted aquifers and enrichment of novel symbionts in the deep terrestrial subsurface.</title>
        <authorList>
            <person name="Probst A.J."/>
            <person name="Ladd B."/>
            <person name="Jarett J.K."/>
            <person name="Geller-Mcgrath D.E."/>
            <person name="Sieber C.M.K."/>
            <person name="Emerson J.B."/>
            <person name="Anantharaman K."/>
            <person name="Thomas B.C."/>
            <person name="Malmstrom R."/>
            <person name="Stieglmeier M."/>
            <person name="Klingl A."/>
            <person name="Woyke T."/>
            <person name="Ryan C.M."/>
            <person name="Banfield J.F."/>
        </authorList>
    </citation>
    <scope>NUCLEOTIDE SEQUENCE [LARGE SCALE GENOMIC DNA]</scope>
</reference>
<organism evidence="2 3">
    <name type="scientific">candidate division WWE3 bacterium CG08_land_8_20_14_0_20_40_13</name>
    <dbReference type="NCBI Taxonomy" id="1975084"/>
    <lineage>
        <taxon>Bacteria</taxon>
        <taxon>Katanobacteria</taxon>
    </lineage>
</organism>
<evidence type="ECO:0000313" key="2">
    <source>
        <dbReference type="EMBL" id="PIS22890.1"/>
    </source>
</evidence>
<comment type="caution">
    <text evidence="2">The sequence shown here is derived from an EMBL/GenBank/DDBJ whole genome shotgun (WGS) entry which is preliminary data.</text>
</comment>
<protein>
    <submittedName>
        <fullName evidence="2">Uncharacterized protein</fullName>
    </submittedName>
</protein>
<feature type="compositionally biased region" description="Polar residues" evidence="1">
    <location>
        <begin position="7"/>
        <end position="19"/>
    </location>
</feature>
<sequence length="73" mass="7729">MDEYLFSTASALSGESTAPTAPGKKEGAMAKKKVYSAIVIAQLPRNGKAVALGELRKKTGLDKKSFSLPLCRT</sequence>
<evidence type="ECO:0000313" key="3">
    <source>
        <dbReference type="Proteomes" id="UP000230340"/>
    </source>
</evidence>
<dbReference type="Proteomes" id="UP000230340">
    <property type="component" value="Unassembled WGS sequence"/>
</dbReference>
<dbReference type="AlphaFoldDB" id="A0A2H0XD70"/>
<proteinExistence type="predicted"/>
<accession>A0A2H0XD70</accession>
<dbReference type="EMBL" id="PEYT01000027">
    <property type="protein sequence ID" value="PIS22890.1"/>
    <property type="molecule type" value="Genomic_DNA"/>
</dbReference>
<evidence type="ECO:0000256" key="1">
    <source>
        <dbReference type="SAM" id="MobiDB-lite"/>
    </source>
</evidence>
<gene>
    <name evidence="2" type="ORF">COT49_03220</name>
</gene>
<name>A0A2H0XD70_UNCKA</name>
<feature type="region of interest" description="Disordered" evidence="1">
    <location>
        <begin position="1"/>
        <end position="26"/>
    </location>
</feature>